<reference evidence="3" key="1">
    <citation type="journal article" date="2023" name="BMC Genomics">
        <title>Chromosome-level genome assemblies of Cutaneotrichosporon spp. (Trichosporonales, Basidiomycota) reveal imbalanced evolution between nucleotide sequences and chromosome synteny.</title>
        <authorList>
            <person name="Kobayashi Y."/>
            <person name="Kayamori A."/>
            <person name="Aoki K."/>
            <person name="Shiwa Y."/>
            <person name="Matsutani M."/>
            <person name="Fujita N."/>
            <person name="Sugita T."/>
            <person name="Iwasaki W."/>
            <person name="Tanaka N."/>
            <person name="Takashima M."/>
        </authorList>
    </citation>
    <scope>NUCLEOTIDE SEQUENCE</scope>
    <source>
        <strain evidence="3">HIS019</strain>
    </source>
</reference>
<evidence type="ECO:0000256" key="1">
    <source>
        <dbReference type="SAM" id="MobiDB-lite"/>
    </source>
</evidence>
<dbReference type="GeneID" id="85496681"/>
<proteinExistence type="predicted"/>
<dbReference type="GO" id="GO:0016787">
    <property type="term" value="F:hydrolase activity"/>
    <property type="evidence" value="ECO:0007669"/>
    <property type="project" value="InterPro"/>
</dbReference>
<dbReference type="AlphaFoldDB" id="A0AA48L698"/>
<dbReference type="InterPro" id="IPR051693">
    <property type="entry name" value="UPF0046_metallophosphoest"/>
</dbReference>
<feature type="region of interest" description="Disordered" evidence="1">
    <location>
        <begin position="257"/>
        <end position="278"/>
    </location>
</feature>
<dbReference type="CDD" id="cd07379">
    <property type="entry name" value="MPP_239FB"/>
    <property type="match status" value="1"/>
</dbReference>
<dbReference type="InterPro" id="IPR029052">
    <property type="entry name" value="Metallo-depent_PP-like"/>
</dbReference>
<name>A0AA48L698_9TREE</name>
<dbReference type="KEGG" id="ccac:CcaHIS019_0504390"/>
<protein>
    <recommendedName>
        <fullName evidence="2">Calcineurin-like phosphoesterase domain-containing protein</fullName>
    </recommendedName>
</protein>
<dbReference type="InterPro" id="IPR004843">
    <property type="entry name" value="Calcineurin-like_PHP"/>
</dbReference>
<dbReference type="Gene3D" id="3.60.21.10">
    <property type="match status" value="1"/>
</dbReference>
<dbReference type="Pfam" id="PF00149">
    <property type="entry name" value="Metallophos"/>
    <property type="match status" value="1"/>
</dbReference>
<dbReference type="Proteomes" id="UP001233271">
    <property type="component" value="Chromosome 5"/>
</dbReference>
<dbReference type="PANTHER" id="PTHR12905">
    <property type="entry name" value="METALLOPHOSPHOESTERASE"/>
    <property type="match status" value="1"/>
</dbReference>
<evidence type="ECO:0000313" key="4">
    <source>
        <dbReference type="Proteomes" id="UP001233271"/>
    </source>
</evidence>
<dbReference type="PANTHER" id="PTHR12905:SF0">
    <property type="entry name" value="CALCINEURIN-LIKE PHOSPHOESTERASE DOMAIN-CONTAINING PROTEIN"/>
    <property type="match status" value="1"/>
</dbReference>
<evidence type="ECO:0000259" key="2">
    <source>
        <dbReference type="Pfam" id="PF00149"/>
    </source>
</evidence>
<sequence length="284" mass="31835">MTDIAEGDGDKNKIKIVCVSDTHLQCPDVPDGDLLVHAGDMANYGKFDEMQGQLNWLGSLPHAHKIVIGGNHDRILDPSYIAENPKFQQGGRLEDLEWHDLKYLCNESTTVSFPHLGRSLKVYGSPLTPKYESVKGGAIQYYTWAFNYPRATDVWTNTVPDDVDLFIVHGPPRGHLDEGGKGCPHLLRELWRVRPPLVVFGHMHQSRGTEKLIYDDWEAWANDQVNMIARPPGRLRDITAGTIRYKARMAQALGRSVERGNGRASSQLVNASHQRDSGPMVVYL</sequence>
<feature type="domain" description="Calcineurin-like phosphoesterase" evidence="2">
    <location>
        <begin position="27"/>
        <end position="205"/>
    </location>
</feature>
<keyword evidence="4" id="KW-1185">Reference proteome</keyword>
<gene>
    <name evidence="3" type="ORF">CcaverHIS019_0504390</name>
</gene>
<evidence type="ECO:0000313" key="3">
    <source>
        <dbReference type="EMBL" id="BEI92811.1"/>
    </source>
</evidence>
<dbReference type="SUPFAM" id="SSF56300">
    <property type="entry name" value="Metallo-dependent phosphatases"/>
    <property type="match status" value="1"/>
</dbReference>
<feature type="compositionally biased region" description="Polar residues" evidence="1">
    <location>
        <begin position="263"/>
        <end position="272"/>
    </location>
</feature>
<accession>A0AA48L698</accession>
<organism evidence="3 4">
    <name type="scientific">Cutaneotrichosporon cavernicola</name>
    <dbReference type="NCBI Taxonomy" id="279322"/>
    <lineage>
        <taxon>Eukaryota</taxon>
        <taxon>Fungi</taxon>
        <taxon>Dikarya</taxon>
        <taxon>Basidiomycota</taxon>
        <taxon>Agaricomycotina</taxon>
        <taxon>Tremellomycetes</taxon>
        <taxon>Trichosporonales</taxon>
        <taxon>Trichosporonaceae</taxon>
        <taxon>Cutaneotrichosporon</taxon>
    </lineage>
</organism>
<dbReference type="RefSeq" id="XP_060458076.1">
    <property type="nucleotide sequence ID" value="XM_060601598.1"/>
</dbReference>
<dbReference type="EMBL" id="AP028216">
    <property type="protein sequence ID" value="BEI92811.1"/>
    <property type="molecule type" value="Genomic_DNA"/>
</dbReference>